<reference evidence="2 3" key="1">
    <citation type="submission" date="2023-10" db="EMBL/GenBank/DDBJ databases">
        <title>Genomes of two closely related lineages of the louse Polyplax serrata with different host specificities.</title>
        <authorList>
            <person name="Martinu J."/>
            <person name="Tarabai H."/>
            <person name="Stefka J."/>
            <person name="Hypsa V."/>
        </authorList>
    </citation>
    <scope>NUCLEOTIDE SEQUENCE [LARGE SCALE GENOMIC DNA]</scope>
    <source>
        <strain evidence="2">HR10_N</strain>
    </source>
</reference>
<feature type="transmembrane region" description="Helical" evidence="1">
    <location>
        <begin position="21"/>
        <end position="40"/>
    </location>
</feature>
<sequence length="271" mass="30434">MSTFFRPIGKVGLWQKIARGSFFCVVSSIVGYGFLIYAVAERNSAENYLDSEIVLIDERPWNIILLAEIVVGGLIVLFAILVYISAWGKLADNPSSCLRSCGSKSSYLTSLIGGLVLVGVWFLEMSYIHRNFGYLTSDQANCEDYKTKDDDKACISISFLTDERVRTLCGTDLIKKFCDIYMEAMEFSYALYLFADYVMIVTLTGKDENIKSPIVIQRKVQCGDQVPRHQVKLLSVPSFDDKKFFGSLWLGSKVLWLAAPLCVKKTKPIKA</sequence>
<keyword evidence="1" id="KW-0812">Transmembrane</keyword>
<evidence type="ECO:0000313" key="2">
    <source>
        <dbReference type="EMBL" id="KAK6619647.1"/>
    </source>
</evidence>
<gene>
    <name evidence="2" type="ORF">RUM43_012404</name>
</gene>
<keyword evidence="1" id="KW-0472">Membrane</keyword>
<accession>A0AAN8S0C0</accession>
<evidence type="ECO:0000256" key="1">
    <source>
        <dbReference type="SAM" id="Phobius"/>
    </source>
</evidence>
<feature type="transmembrane region" description="Helical" evidence="1">
    <location>
        <begin position="60"/>
        <end position="84"/>
    </location>
</feature>
<protein>
    <submittedName>
        <fullName evidence="2">Uncharacterized protein</fullName>
    </submittedName>
</protein>
<feature type="transmembrane region" description="Helical" evidence="1">
    <location>
        <begin position="105"/>
        <end position="123"/>
    </location>
</feature>
<name>A0AAN8S0C0_POLSC</name>
<keyword evidence="1" id="KW-1133">Transmembrane helix</keyword>
<dbReference type="AlphaFoldDB" id="A0AAN8S0C0"/>
<organism evidence="2 3">
    <name type="scientific">Polyplax serrata</name>
    <name type="common">Common mouse louse</name>
    <dbReference type="NCBI Taxonomy" id="468196"/>
    <lineage>
        <taxon>Eukaryota</taxon>
        <taxon>Metazoa</taxon>
        <taxon>Ecdysozoa</taxon>
        <taxon>Arthropoda</taxon>
        <taxon>Hexapoda</taxon>
        <taxon>Insecta</taxon>
        <taxon>Pterygota</taxon>
        <taxon>Neoptera</taxon>
        <taxon>Paraneoptera</taxon>
        <taxon>Psocodea</taxon>
        <taxon>Troctomorpha</taxon>
        <taxon>Phthiraptera</taxon>
        <taxon>Anoplura</taxon>
        <taxon>Polyplacidae</taxon>
        <taxon>Polyplax</taxon>
    </lineage>
</organism>
<comment type="caution">
    <text evidence="2">The sequence shown here is derived from an EMBL/GenBank/DDBJ whole genome shotgun (WGS) entry which is preliminary data.</text>
</comment>
<proteinExistence type="predicted"/>
<dbReference type="Proteomes" id="UP001372834">
    <property type="component" value="Unassembled WGS sequence"/>
</dbReference>
<dbReference type="EMBL" id="JAWJWE010000040">
    <property type="protein sequence ID" value="KAK6619647.1"/>
    <property type="molecule type" value="Genomic_DNA"/>
</dbReference>
<evidence type="ECO:0000313" key="3">
    <source>
        <dbReference type="Proteomes" id="UP001372834"/>
    </source>
</evidence>